<dbReference type="Gene3D" id="3.40.1480.10">
    <property type="entry name" value="MOFRL domain"/>
    <property type="match status" value="1"/>
</dbReference>
<keyword evidence="4" id="KW-1185">Reference proteome</keyword>
<sequence>MDGGWPVRADRGLHPAPGHSGLLTPQEILAALVRASARGADPARRVAAALADDPELQQWAAAVADGRRGRLALLGLGGWADAMVRGALALFGPAVDEAIVALPERTGGLSPSPAVPREGLFRFEADPLGAGRMLEGWSRTLTAADRVLVMLSPGDDHSAVLPLEPADVHSIAHLLEGSAGARLSTESRLGVRARLDRLRGGGLSALLGPATVVGIDWKGLAAEFGPLGEPGPSGRTVEIDLRRAGVPIPERVMRALRAEADAHPAERASPSGGRHLRLLDRGAESLDATLAEARALGLSATVLTDALTGDAVAAGRGMARVATAIADGLGGLRLPAVALASGRLDGGEDRHRRLMDSARAHLGEQSGLVQAWSPLRDAPDLVAVVVPEPN</sequence>
<dbReference type="SUPFAM" id="SSF82544">
    <property type="entry name" value="GckA/TtuD-like"/>
    <property type="match status" value="1"/>
</dbReference>
<evidence type="ECO:0000256" key="1">
    <source>
        <dbReference type="SAM" id="MobiDB-lite"/>
    </source>
</evidence>
<organism evidence="3 4">
    <name type="scientific">Gaopeijia maritima</name>
    <dbReference type="NCBI Taxonomy" id="3119007"/>
    <lineage>
        <taxon>Bacteria</taxon>
        <taxon>Pseudomonadati</taxon>
        <taxon>Gemmatimonadota</taxon>
        <taxon>Longimicrobiia</taxon>
        <taxon>Gaopeijiales</taxon>
        <taxon>Gaopeijiaceae</taxon>
        <taxon>Gaopeijia</taxon>
    </lineage>
</organism>
<dbReference type="InterPro" id="IPR025286">
    <property type="entry name" value="MOFRL_assoc_dom"/>
</dbReference>
<gene>
    <name evidence="3" type="ORF">WI372_12720</name>
</gene>
<comment type="caution">
    <text evidence="3">The sequence shown here is derived from an EMBL/GenBank/DDBJ whole genome shotgun (WGS) entry which is preliminary data.</text>
</comment>
<dbReference type="Gene3D" id="3.40.50.10180">
    <property type="entry name" value="Glycerate kinase, MOFRL-like N-terminal domain"/>
    <property type="match status" value="1"/>
</dbReference>
<dbReference type="Proteomes" id="UP001484239">
    <property type="component" value="Unassembled WGS sequence"/>
</dbReference>
<dbReference type="Pfam" id="PF13660">
    <property type="entry name" value="DUF4147"/>
    <property type="match status" value="1"/>
</dbReference>
<accession>A0ABU9ECK3</accession>
<dbReference type="InterPro" id="IPR038614">
    <property type="entry name" value="GK_N_sf"/>
</dbReference>
<name>A0ABU9ECK3_9BACT</name>
<feature type="region of interest" description="Disordered" evidence="1">
    <location>
        <begin position="1"/>
        <end position="20"/>
    </location>
</feature>
<feature type="domain" description="MOFRL-associated" evidence="2">
    <location>
        <begin position="30"/>
        <end position="214"/>
    </location>
</feature>
<evidence type="ECO:0000259" key="2">
    <source>
        <dbReference type="Pfam" id="PF13660"/>
    </source>
</evidence>
<evidence type="ECO:0000313" key="3">
    <source>
        <dbReference type="EMBL" id="MEK9501847.1"/>
    </source>
</evidence>
<reference evidence="3 4" key="1">
    <citation type="submission" date="2024-02" db="EMBL/GenBank/DDBJ databases">
        <title>A novel Gemmatimonadota bacterium.</title>
        <authorList>
            <person name="Du Z.-J."/>
            <person name="Ye Y.-Q."/>
        </authorList>
    </citation>
    <scope>NUCLEOTIDE SEQUENCE [LARGE SCALE GENOMIC DNA]</scope>
    <source>
        <strain evidence="3 4">DH-20</strain>
    </source>
</reference>
<dbReference type="EMBL" id="JBBHLI010000007">
    <property type="protein sequence ID" value="MEK9501847.1"/>
    <property type="molecule type" value="Genomic_DNA"/>
</dbReference>
<proteinExistence type="predicted"/>
<dbReference type="InterPro" id="IPR037035">
    <property type="entry name" value="GK-like_C_sf"/>
</dbReference>
<dbReference type="RefSeq" id="WP_405287229.1">
    <property type="nucleotide sequence ID" value="NZ_JBBHLI010000007.1"/>
</dbReference>
<protein>
    <submittedName>
        <fullName evidence="3">DUF4147 domain-containing protein</fullName>
    </submittedName>
</protein>
<evidence type="ECO:0000313" key="4">
    <source>
        <dbReference type="Proteomes" id="UP001484239"/>
    </source>
</evidence>